<accession>A0A1Q6A3G7</accession>
<dbReference type="InterPro" id="IPR001046">
    <property type="entry name" value="NRAMP_fam"/>
</dbReference>
<dbReference type="PANTHER" id="PTHR11706:SF33">
    <property type="entry name" value="NATURAL RESISTANCE-ASSOCIATED MACROPHAGE PROTEIN 2"/>
    <property type="match status" value="1"/>
</dbReference>
<keyword evidence="4" id="KW-0769">Symport</keyword>
<evidence type="ECO:0000256" key="7">
    <source>
        <dbReference type="SAM" id="Phobius"/>
    </source>
</evidence>
<dbReference type="GO" id="GO:0015086">
    <property type="term" value="F:cadmium ion transmembrane transporter activity"/>
    <property type="evidence" value="ECO:0007669"/>
    <property type="project" value="TreeGrafter"/>
</dbReference>
<feature type="transmembrane region" description="Helical" evidence="7">
    <location>
        <begin position="303"/>
        <end position="328"/>
    </location>
</feature>
<feature type="transmembrane region" description="Helical" evidence="7">
    <location>
        <begin position="154"/>
        <end position="172"/>
    </location>
</feature>
<dbReference type="RefSeq" id="WP_074491112.1">
    <property type="nucleotide sequence ID" value="NZ_FPAM01000011.1"/>
</dbReference>
<evidence type="ECO:0000256" key="1">
    <source>
        <dbReference type="ARBA" id="ARBA00004141"/>
    </source>
</evidence>
<evidence type="ECO:0000256" key="2">
    <source>
        <dbReference type="ARBA" id="ARBA00022448"/>
    </source>
</evidence>
<keyword evidence="3 7" id="KW-0812">Transmembrane</keyword>
<dbReference type="Proteomes" id="UP000186720">
    <property type="component" value="Unassembled WGS sequence"/>
</dbReference>
<dbReference type="PANTHER" id="PTHR11706">
    <property type="entry name" value="SOLUTE CARRIER PROTEIN FAMILY 11 MEMBER"/>
    <property type="match status" value="1"/>
</dbReference>
<comment type="caution">
    <text evidence="8">The sequence shown here is derived from an EMBL/GenBank/DDBJ whole genome shotgun (WGS) entry which is preliminary data.</text>
</comment>
<feature type="transmembrane region" description="Helical" evidence="7">
    <location>
        <begin position="117"/>
        <end position="142"/>
    </location>
</feature>
<keyword evidence="9" id="KW-1185">Reference proteome</keyword>
<evidence type="ECO:0000313" key="8">
    <source>
        <dbReference type="EMBL" id="OKS88546.1"/>
    </source>
</evidence>
<reference evidence="8 9" key="1">
    <citation type="submission" date="2016-11" db="EMBL/GenBank/DDBJ databases">
        <title>Whole Genome Sequencing of Mucilaginibacter polytrichastri RG4-7(T) isolated from the moss sample.</title>
        <authorList>
            <person name="Li Y."/>
        </authorList>
    </citation>
    <scope>NUCLEOTIDE SEQUENCE [LARGE SCALE GENOMIC DNA]</scope>
    <source>
        <strain evidence="8 9">RG4-7</strain>
    </source>
</reference>
<dbReference type="OrthoDB" id="9787548at2"/>
<feature type="transmembrane region" description="Helical" evidence="7">
    <location>
        <begin position="93"/>
        <end position="111"/>
    </location>
</feature>
<gene>
    <name evidence="8" type="ORF">RG47T_4015</name>
</gene>
<protein>
    <recommendedName>
        <fullName evidence="10">Divalent metal cation transporter MntH</fullName>
    </recommendedName>
</protein>
<dbReference type="GO" id="GO:0015293">
    <property type="term" value="F:symporter activity"/>
    <property type="evidence" value="ECO:0007669"/>
    <property type="project" value="UniProtKB-KW"/>
</dbReference>
<feature type="transmembrane region" description="Helical" evidence="7">
    <location>
        <begin position="372"/>
        <end position="391"/>
    </location>
</feature>
<feature type="transmembrane region" description="Helical" evidence="7">
    <location>
        <begin position="249"/>
        <end position="269"/>
    </location>
</feature>
<evidence type="ECO:0008006" key="10">
    <source>
        <dbReference type="Google" id="ProtNLM"/>
    </source>
</evidence>
<evidence type="ECO:0000256" key="3">
    <source>
        <dbReference type="ARBA" id="ARBA00022692"/>
    </source>
</evidence>
<evidence type="ECO:0000256" key="6">
    <source>
        <dbReference type="ARBA" id="ARBA00023136"/>
    </source>
</evidence>
<evidence type="ECO:0000256" key="5">
    <source>
        <dbReference type="ARBA" id="ARBA00022989"/>
    </source>
</evidence>
<feature type="transmembrane region" description="Helical" evidence="7">
    <location>
        <begin position="348"/>
        <end position="366"/>
    </location>
</feature>
<dbReference type="Pfam" id="PF01566">
    <property type="entry name" value="Nramp"/>
    <property type="match status" value="1"/>
</dbReference>
<keyword evidence="5 7" id="KW-1133">Transmembrane helix</keyword>
<dbReference type="GO" id="GO:0034755">
    <property type="term" value="P:iron ion transmembrane transport"/>
    <property type="evidence" value="ECO:0007669"/>
    <property type="project" value="TreeGrafter"/>
</dbReference>
<feature type="transmembrane region" description="Helical" evidence="7">
    <location>
        <begin position="412"/>
        <end position="430"/>
    </location>
</feature>
<sequence length="432" mass="46727">MPAQKPEEAPAKKGFWKWFSILGPGLTTGAADDDPSGIATYSQTGAQFGYGQLWTALYMLPFMMAVQEACARIGLVTGKGIAAVVKEHYSKPVLYAVVGLVVVANTINIGADIGAMAAAAQLLIPVKFVVLTLLFTVGILVIEIFTSYKVYSRILKWLALALLAYPITVFIIHQDWPTVLKATVVPHIEFSFAFLFIITGVFGTTITPYMFFWEASQEVEEEKEKNLIVNGKPIIGWQHIHAMRKDNTAGMVISEITTWCILLVGATVLHNSGVKDIKNAADAAKALEPLVHSFPHSGYLAKVIFSIGIIGLGLLAVPVLSGSAAYAVAEAFDWNASLNLKLKKAHGFYGVITIAMLIGLIINFVGIDPVKALVYTAVLNGVAAVPLLFLITKIVASEKIMGEYKSRWLSKTLLWVTFIVMGGAAVAMFFSI</sequence>
<evidence type="ECO:0000256" key="4">
    <source>
        <dbReference type="ARBA" id="ARBA00022847"/>
    </source>
</evidence>
<evidence type="ECO:0000313" key="9">
    <source>
        <dbReference type="Proteomes" id="UP000186720"/>
    </source>
</evidence>
<name>A0A1Q6A3G7_9SPHI</name>
<organism evidence="8 9">
    <name type="scientific">Mucilaginibacter polytrichastri</name>
    <dbReference type="NCBI Taxonomy" id="1302689"/>
    <lineage>
        <taxon>Bacteria</taxon>
        <taxon>Pseudomonadati</taxon>
        <taxon>Bacteroidota</taxon>
        <taxon>Sphingobacteriia</taxon>
        <taxon>Sphingobacteriales</taxon>
        <taxon>Sphingobacteriaceae</taxon>
        <taxon>Mucilaginibacter</taxon>
    </lineage>
</organism>
<keyword evidence="6 7" id="KW-0472">Membrane</keyword>
<comment type="subcellular location">
    <subcellularLocation>
        <location evidence="1">Membrane</location>
        <topology evidence="1">Multi-pass membrane protein</topology>
    </subcellularLocation>
</comment>
<feature type="transmembrane region" description="Helical" evidence="7">
    <location>
        <begin position="192"/>
        <end position="213"/>
    </location>
</feature>
<dbReference type="EMBL" id="MPPL01000001">
    <property type="protein sequence ID" value="OKS88546.1"/>
    <property type="molecule type" value="Genomic_DNA"/>
</dbReference>
<dbReference type="GO" id="GO:0005886">
    <property type="term" value="C:plasma membrane"/>
    <property type="evidence" value="ECO:0007669"/>
    <property type="project" value="TreeGrafter"/>
</dbReference>
<keyword evidence="2" id="KW-0813">Transport</keyword>
<dbReference type="AlphaFoldDB" id="A0A1Q6A3G7"/>
<proteinExistence type="predicted"/>
<dbReference type="GO" id="GO:0005384">
    <property type="term" value="F:manganese ion transmembrane transporter activity"/>
    <property type="evidence" value="ECO:0007669"/>
    <property type="project" value="TreeGrafter"/>
</dbReference>